<name>A0A139IR16_9PEZI</name>
<keyword evidence="2" id="KW-1185">Reference proteome</keyword>
<dbReference type="AlphaFoldDB" id="A0A139IR16"/>
<dbReference type="STRING" id="113226.A0A139IR16"/>
<accession>A0A139IR16</accession>
<gene>
    <name evidence="1" type="ORF">AC579_5794</name>
</gene>
<evidence type="ECO:0008006" key="3">
    <source>
        <dbReference type="Google" id="ProtNLM"/>
    </source>
</evidence>
<organism evidence="1 2">
    <name type="scientific">Pseudocercospora musae</name>
    <dbReference type="NCBI Taxonomy" id="113226"/>
    <lineage>
        <taxon>Eukaryota</taxon>
        <taxon>Fungi</taxon>
        <taxon>Dikarya</taxon>
        <taxon>Ascomycota</taxon>
        <taxon>Pezizomycotina</taxon>
        <taxon>Dothideomycetes</taxon>
        <taxon>Dothideomycetidae</taxon>
        <taxon>Mycosphaerellales</taxon>
        <taxon>Mycosphaerellaceae</taxon>
        <taxon>Pseudocercospora</taxon>
    </lineage>
</organism>
<dbReference type="OrthoDB" id="3937678at2759"/>
<proteinExistence type="predicted"/>
<evidence type="ECO:0000313" key="2">
    <source>
        <dbReference type="Proteomes" id="UP000073492"/>
    </source>
</evidence>
<protein>
    <recommendedName>
        <fullName evidence="3">F-box domain-containing protein</fullName>
    </recommendedName>
</protein>
<dbReference type="Proteomes" id="UP000073492">
    <property type="component" value="Unassembled WGS sequence"/>
</dbReference>
<comment type="caution">
    <text evidence="1">The sequence shown here is derived from an EMBL/GenBank/DDBJ whole genome shotgun (WGS) entry which is preliminary data.</text>
</comment>
<sequence length="161" mass="18255">MSISHRVLCFEWQKQFVCLDLLQLPGLNTFRGHMLACDQLWPLPRTVQSPAKGIFLQYSLLDYLGLESILQACPSPTTLSVEWAGSTAGECCIDMNMFGQTLRTFRTNIEVLRLRPEMARCFDESHDHRAPIGSLASLSSLRALTAPYKTFFGREQSQPER</sequence>
<dbReference type="EMBL" id="LFZO01000023">
    <property type="protein sequence ID" value="KXT17238.1"/>
    <property type="molecule type" value="Genomic_DNA"/>
</dbReference>
<reference evidence="1 2" key="1">
    <citation type="submission" date="2015-07" db="EMBL/GenBank/DDBJ databases">
        <title>Comparative genomics of the Sigatoka disease complex on banana suggests a link between parallel evolutionary changes in Pseudocercospora fijiensis and Pseudocercospora eumusae and increased virulence on the banana host.</title>
        <authorList>
            <person name="Chang T.-C."/>
            <person name="Salvucci A."/>
            <person name="Crous P.W."/>
            <person name="Stergiopoulos I."/>
        </authorList>
    </citation>
    <scope>NUCLEOTIDE SEQUENCE [LARGE SCALE GENOMIC DNA]</scope>
    <source>
        <strain evidence="1 2">CBS 116634</strain>
    </source>
</reference>
<evidence type="ECO:0000313" key="1">
    <source>
        <dbReference type="EMBL" id="KXT17238.1"/>
    </source>
</evidence>